<dbReference type="InterPro" id="IPR000387">
    <property type="entry name" value="Tyr_Pase_dom"/>
</dbReference>
<dbReference type="InterPro" id="IPR000340">
    <property type="entry name" value="Dual-sp_phosphatase_cat-dom"/>
</dbReference>
<dbReference type="Pfam" id="PF00782">
    <property type="entry name" value="DSPc"/>
    <property type="match status" value="1"/>
</dbReference>
<dbReference type="InterPro" id="IPR020422">
    <property type="entry name" value="TYR_PHOSPHATASE_DUAL_dom"/>
</dbReference>
<comment type="caution">
    <text evidence="7">The sequence shown here is derived from an EMBL/GenBank/DDBJ whole genome shotgun (WGS) entry which is preliminary data.</text>
</comment>
<protein>
    <recommendedName>
        <fullName evidence="2">protein-tyrosine-phosphatase</fullName>
        <ecNumber evidence="2">3.1.3.48</ecNumber>
    </recommendedName>
</protein>
<organism evidence="7 8">
    <name type="scientific">Babesia caballi</name>
    <dbReference type="NCBI Taxonomy" id="5871"/>
    <lineage>
        <taxon>Eukaryota</taxon>
        <taxon>Sar</taxon>
        <taxon>Alveolata</taxon>
        <taxon>Apicomplexa</taxon>
        <taxon>Aconoidasida</taxon>
        <taxon>Piroplasmida</taxon>
        <taxon>Babesiidae</taxon>
        <taxon>Babesia</taxon>
    </lineage>
</organism>
<evidence type="ECO:0000256" key="4">
    <source>
        <dbReference type="ARBA" id="ARBA00022912"/>
    </source>
</evidence>
<evidence type="ECO:0000256" key="2">
    <source>
        <dbReference type="ARBA" id="ARBA00013064"/>
    </source>
</evidence>
<dbReference type="GO" id="GO:0004725">
    <property type="term" value="F:protein tyrosine phosphatase activity"/>
    <property type="evidence" value="ECO:0007669"/>
    <property type="project" value="UniProtKB-EC"/>
</dbReference>
<evidence type="ECO:0000313" key="7">
    <source>
        <dbReference type="EMBL" id="GIX60703.1"/>
    </source>
</evidence>
<dbReference type="PROSITE" id="PS50054">
    <property type="entry name" value="TYR_PHOSPHATASE_DUAL"/>
    <property type="match status" value="1"/>
</dbReference>
<evidence type="ECO:0000313" key="8">
    <source>
        <dbReference type="Proteomes" id="UP001497744"/>
    </source>
</evidence>
<reference evidence="7 8" key="1">
    <citation type="submission" date="2021-06" db="EMBL/GenBank/DDBJ databases">
        <title>Genome sequence of Babesia caballi.</title>
        <authorList>
            <person name="Yamagishi J."/>
            <person name="Kidaka T."/>
            <person name="Ochi A."/>
        </authorList>
    </citation>
    <scope>NUCLEOTIDE SEQUENCE [LARGE SCALE GENOMIC DNA]</scope>
    <source>
        <strain evidence="7">USDA-D6B2</strain>
    </source>
</reference>
<evidence type="ECO:0000259" key="5">
    <source>
        <dbReference type="PROSITE" id="PS50054"/>
    </source>
</evidence>
<dbReference type="EC" id="3.1.3.48" evidence="2"/>
<dbReference type="Gene3D" id="3.90.190.10">
    <property type="entry name" value="Protein tyrosine phosphatase superfamily"/>
    <property type="match status" value="1"/>
</dbReference>
<dbReference type="EMBL" id="BPLF01000001">
    <property type="protein sequence ID" value="GIX60703.1"/>
    <property type="molecule type" value="Genomic_DNA"/>
</dbReference>
<evidence type="ECO:0000259" key="6">
    <source>
        <dbReference type="PROSITE" id="PS50056"/>
    </source>
</evidence>
<dbReference type="CDD" id="cd14498">
    <property type="entry name" value="DSP"/>
    <property type="match status" value="1"/>
</dbReference>
<dbReference type="GO" id="GO:0008138">
    <property type="term" value="F:protein tyrosine/serine/threonine phosphatase activity"/>
    <property type="evidence" value="ECO:0007669"/>
    <property type="project" value="TreeGrafter"/>
</dbReference>
<name>A0AAV4LL22_BABCB</name>
<comment type="similarity">
    <text evidence="1">Belongs to the protein-tyrosine phosphatase family. Non-receptor class dual specificity subfamily.</text>
</comment>
<keyword evidence="3" id="KW-0378">Hydrolase</keyword>
<proteinExistence type="inferred from homology"/>
<dbReference type="GeneID" id="94192186"/>
<evidence type="ECO:0000256" key="3">
    <source>
        <dbReference type="ARBA" id="ARBA00022801"/>
    </source>
</evidence>
<feature type="domain" description="Tyrosine-protein phosphatase" evidence="5">
    <location>
        <begin position="224"/>
        <end position="441"/>
    </location>
</feature>
<feature type="domain" description="Tyrosine specific protein phosphatases" evidence="6">
    <location>
        <begin position="367"/>
        <end position="420"/>
    </location>
</feature>
<dbReference type="PANTHER" id="PTHR45848">
    <property type="entry name" value="DUAL SPECIFICITY PROTEIN PHOSPHATASE 12 FAMILY MEMBER"/>
    <property type="match status" value="1"/>
</dbReference>
<dbReference type="SUPFAM" id="SSF52799">
    <property type="entry name" value="(Phosphotyrosine protein) phosphatases II"/>
    <property type="match status" value="1"/>
</dbReference>
<dbReference type="SMART" id="SM00195">
    <property type="entry name" value="DSPc"/>
    <property type="match status" value="1"/>
</dbReference>
<keyword evidence="4" id="KW-0904">Protein phosphatase</keyword>
<evidence type="ECO:0000256" key="1">
    <source>
        <dbReference type="ARBA" id="ARBA00008601"/>
    </source>
</evidence>
<gene>
    <name evidence="7" type="ORF">BcabD6B2_01380</name>
</gene>
<dbReference type="Proteomes" id="UP001497744">
    <property type="component" value="Unassembled WGS sequence"/>
</dbReference>
<dbReference type="AlphaFoldDB" id="A0AAV4LL22"/>
<dbReference type="RefSeq" id="XP_067712774.1">
    <property type="nucleotide sequence ID" value="XM_067856673.1"/>
</dbReference>
<dbReference type="InterPro" id="IPR029021">
    <property type="entry name" value="Prot-tyrosine_phosphatase-like"/>
</dbReference>
<dbReference type="PANTHER" id="PTHR45848:SF4">
    <property type="entry name" value="DUAL SPECIFICITY PROTEIN PHOSPHATASE 12"/>
    <property type="match status" value="1"/>
</dbReference>
<sequence length="595" mass="68449">MPLQALKERREGLLALPSPLLGPVSDELPQRGPHPVDVPGQNLGVSRRDDFLICHIRRQPEDLRVFDDEPQVFDYEFFIFVGRLRFHRGRRNQLIFEIRSTMQLLPAQGAEHGVYEYLVHSECVYHLRHPRRRLLDQQRPVVRREQLERPVDPLRVYRRIVFVRQVRVHHVDEVLVLLSRLGREPVHTSTPMVSSLPSSALGKLPPGSMPHPSSRSALPVLRLRDVANKAADGLYVGNLWAANHLYDDLRLPLSKRPPPGFESFGIVSQIKGVISVCNDFPNWCNKFAECFHRGNAHESGSLSHLMQSPNFDRDYVDLHVDRIPHYREQADSSSSSDEPRHTYVLHMFINAQDTGTESLFRAFPITYDFVEAVKAIDNGSTFIHCHMGISRSCSLVCSYLMKKRDLPFTTVLRRLRRRHPIAFPGEGFQCQLVLYYQYGFTIPNRTLFWTECQKLLRHIDFDNLQQYEQRRELPDEESESNAVYSCMKCRQTLFYGGNVLPHDTAALRYGGSEKCSSVFVEPMDWMTNVETQSGKILCKNARCSAKLGFYCWYGRRCSCGHLQVPAFQIQLSKVDKLESESCRGGATPIRNEKLL</sequence>
<keyword evidence="8" id="KW-1185">Reference proteome</keyword>
<accession>A0AAV4LL22</accession>
<dbReference type="PROSITE" id="PS50056">
    <property type="entry name" value="TYR_PHOSPHATASE_2"/>
    <property type="match status" value="1"/>
</dbReference>